<keyword evidence="5 7" id="KW-0472">Membrane</keyword>
<name>A0A9D2CY29_9FIRM</name>
<dbReference type="Pfam" id="PF02687">
    <property type="entry name" value="FtsX"/>
    <property type="match status" value="2"/>
</dbReference>
<evidence type="ECO:0000259" key="8">
    <source>
        <dbReference type="Pfam" id="PF02687"/>
    </source>
</evidence>
<protein>
    <submittedName>
        <fullName evidence="9">ABC transporter permease</fullName>
    </submittedName>
</protein>
<evidence type="ECO:0000256" key="1">
    <source>
        <dbReference type="ARBA" id="ARBA00004651"/>
    </source>
</evidence>
<dbReference type="InterPro" id="IPR003838">
    <property type="entry name" value="ABC3_permease_C"/>
</dbReference>
<feature type="transmembrane region" description="Helical" evidence="7">
    <location>
        <begin position="694"/>
        <end position="722"/>
    </location>
</feature>
<dbReference type="AlphaFoldDB" id="A0A9D2CY29"/>
<dbReference type="GO" id="GO:0005886">
    <property type="term" value="C:plasma membrane"/>
    <property type="evidence" value="ECO:0007669"/>
    <property type="project" value="UniProtKB-SubCell"/>
</dbReference>
<feature type="transmembrane region" description="Helical" evidence="7">
    <location>
        <begin position="427"/>
        <end position="446"/>
    </location>
</feature>
<feature type="transmembrane region" description="Helical" evidence="7">
    <location>
        <begin position="742"/>
        <end position="766"/>
    </location>
</feature>
<gene>
    <name evidence="9" type="ORF">H9727_01220</name>
</gene>
<feature type="domain" description="ABC3 transporter permease C-terminal" evidence="8">
    <location>
        <begin position="264"/>
        <end position="383"/>
    </location>
</feature>
<keyword evidence="2" id="KW-1003">Cell membrane</keyword>
<dbReference type="InterPro" id="IPR050250">
    <property type="entry name" value="Macrolide_Exporter_MacB"/>
</dbReference>
<reference evidence="9" key="1">
    <citation type="journal article" date="2021" name="PeerJ">
        <title>Extensive microbial diversity within the chicken gut microbiome revealed by metagenomics and culture.</title>
        <authorList>
            <person name="Gilroy R."/>
            <person name="Ravi A."/>
            <person name="Getino M."/>
            <person name="Pursley I."/>
            <person name="Horton D.L."/>
            <person name="Alikhan N.F."/>
            <person name="Baker D."/>
            <person name="Gharbi K."/>
            <person name="Hall N."/>
            <person name="Watson M."/>
            <person name="Adriaenssens E.M."/>
            <person name="Foster-Nyarko E."/>
            <person name="Jarju S."/>
            <person name="Secka A."/>
            <person name="Antonio M."/>
            <person name="Oren A."/>
            <person name="Chaudhuri R.R."/>
            <person name="La Ragione R."/>
            <person name="Hildebrand F."/>
            <person name="Pallen M.J."/>
        </authorList>
    </citation>
    <scope>NUCLEOTIDE SEQUENCE</scope>
    <source>
        <strain evidence="9">CHK187-5294</strain>
    </source>
</reference>
<evidence type="ECO:0000313" key="9">
    <source>
        <dbReference type="EMBL" id="HIZ02887.1"/>
    </source>
</evidence>
<evidence type="ECO:0000256" key="7">
    <source>
        <dbReference type="SAM" id="Phobius"/>
    </source>
</evidence>
<evidence type="ECO:0000313" key="10">
    <source>
        <dbReference type="Proteomes" id="UP000824132"/>
    </source>
</evidence>
<keyword evidence="3 7" id="KW-0812">Transmembrane</keyword>
<evidence type="ECO:0000256" key="6">
    <source>
        <dbReference type="ARBA" id="ARBA00038076"/>
    </source>
</evidence>
<feature type="transmembrane region" description="Helical" evidence="7">
    <location>
        <begin position="305"/>
        <end position="327"/>
    </location>
</feature>
<dbReference type="PANTHER" id="PTHR30572:SF4">
    <property type="entry name" value="ABC TRANSPORTER PERMEASE YTRF"/>
    <property type="match status" value="1"/>
</dbReference>
<feature type="transmembrane region" description="Helical" evidence="7">
    <location>
        <begin position="260"/>
        <end position="285"/>
    </location>
</feature>
<evidence type="ECO:0000256" key="3">
    <source>
        <dbReference type="ARBA" id="ARBA00022692"/>
    </source>
</evidence>
<dbReference type="EMBL" id="DXCL01000009">
    <property type="protein sequence ID" value="HIZ02887.1"/>
    <property type="molecule type" value="Genomic_DNA"/>
</dbReference>
<evidence type="ECO:0000256" key="4">
    <source>
        <dbReference type="ARBA" id="ARBA00022989"/>
    </source>
</evidence>
<evidence type="ECO:0000256" key="2">
    <source>
        <dbReference type="ARBA" id="ARBA00022475"/>
    </source>
</evidence>
<feature type="transmembrane region" description="Helical" evidence="7">
    <location>
        <begin position="347"/>
        <end position="375"/>
    </location>
</feature>
<comment type="subcellular location">
    <subcellularLocation>
        <location evidence="1">Cell membrane</location>
        <topology evidence="1">Multi-pass membrane protein</topology>
    </subcellularLocation>
</comment>
<organism evidence="9 10">
    <name type="scientific">Candidatus Borkfalkia avistercoris</name>
    <dbReference type="NCBI Taxonomy" id="2838504"/>
    <lineage>
        <taxon>Bacteria</taxon>
        <taxon>Bacillati</taxon>
        <taxon>Bacillota</taxon>
        <taxon>Clostridia</taxon>
        <taxon>Christensenellales</taxon>
        <taxon>Christensenellaceae</taxon>
        <taxon>Candidatus Borkfalkia</taxon>
    </lineage>
</organism>
<comment type="caution">
    <text evidence="9">The sequence shown here is derived from an EMBL/GenBank/DDBJ whole genome shotgun (WGS) entry which is preliminary data.</text>
</comment>
<dbReference type="PANTHER" id="PTHR30572">
    <property type="entry name" value="MEMBRANE COMPONENT OF TRANSPORTER-RELATED"/>
    <property type="match status" value="1"/>
</dbReference>
<reference evidence="9" key="2">
    <citation type="submission" date="2021-04" db="EMBL/GenBank/DDBJ databases">
        <authorList>
            <person name="Gilroy R."/>
        </authorList>
    </citation>
    <scope>NUCLEOTIDE SEQUENCE</scope>
    <source>
        <strain evidence="9">CHK187-5294</strain>
    </source>
</reference>
<feature type="domain" description="ABC3 transporter permease C-terminal" evidence="8">
    <location>
        <begin position="653"/>
        <end position="766"/>
    </location>
</feature>
<comment type="similarity">
    <text evidence="6">Belongs to the ABC-4 integral membrane protein family.</text>
</comment>
<dbReference type="GO" id="GO:0022857">
    <property type="term" value="F:transmembrane transporter activity"/>
    <property type="evidence" value="ECO:0007669"/>
    <property type="project" value="TreeGrafter"/>
</dbReference>
<sequence length="780" mass="85788">MKKLFLIARSNMRKAKGQTVAIVVLILLASLLFNLWLMLSMDYRANFDRYHDKLNAEHVTLAVDDSDGSVKEFLAQMLANDTKVKEYRLDKSMHMVGTFPYNGGMMNSEFVFMDRQTAITRTIGRSEIVEDSDLTSGIYLPMLYKSNDYTIGKTIEVSIGSHPVTYTICGFFNSVMLGSHNCALTQIILTADKYAELEASGLAPETALCSIRLHDKSANLNYESSLKAIVSERFPNTRMASNCYDIVSQSRYISQGICSAVMAAMAFFVLLIAVVVLVSNIINYIQVNMKNLGALKAVGYTSKQLICSLLLQFLGLTLITAIVGAGLSYCLFPAVNAMMIAQTGIPYAIHFLPLPILISLLVLGGTVALAVYLAARKIKKIEPILALRSGIQTHNFKKNRIPLEKTKAPLNLALALKTTLSGVKHNITVCITMLVLSLIVVFSGLMTENVIADMSPFLNLIVGETADSAINVQCEVEDDFIEKLNNDKRVEKVYLYNSLNLSHVGGAELMATLSDDFENVNNQSVVFQGRFPKYDNEIAVAAKYARENGLKVGNEIEITVNGKTEKYLISGFTQITNNLGRDCLLTRQGYERLGTLQNATYYINLSQDTDIDAFNEEMKDLFPGNINAVINVLATVESAGSVYVNLMTIIVVAILVLSVIIICFVLYLLVRTMLNNKMRDYGVMKSLGFTTKQLVLQTALSFMPAIILSTVIGLIISCLIINPLMSLFLSSMGIVKCTFAPPVLFSVIAGIGLILFAFAFACLLSLKVKKIAPRNLLVGE</sequence>
<dbReference type="Proteomes" id="UP000824132">
    <property type="component" value="Unassembled WGS sequence"/>
</dbReference>
<accession>A0A9D2CY29</accession>
<feature type="transmembrane region" description="Helical" evidence="7">
    <location>
        <begin position="20"/>
        <end position="39"/>
    </location>
</feature>
<keyword evidence="4 7" id="KW-1133">Transmembrane helix</keyword>
<feature type="transmembrane region" description="Helical" evidence="7">
    <location>
        <begin position="642"/>
        <end position="670"/>
    </location>
</feature>
<proteinExistence type="inferred from homology"/>
<evidence type="ECO:0000256" key="5">
    <source>
        <dbReference type="ARBA" id="ARBA00023136"/>
    </source>
</evidence>